<keyword evidence="2" id="KW-1185">Reference proteome</keyword>
<evidence type="ECO:0000313" key="2">
    <source>
        <dbReference type="Proteomes" id="UP000317243"/>
    </source>
</evidence>
<name>A0A5C5X2E5_9PLAN</name>
<dbReference type="EMBL" id="SIHI01000001">
    <property type="protein sequence ID" value="TWT56998.1"/>
    <property type="molecule type" value="Genomic_DNA"/>
</dbReference>
<accession>A0A5C5X2E5</accession>
<organism evidence="1 2">
    <name type="scientific">Thalassoglobus neptunius</name>
    <dbReference type="NCBI Taxonomy" id="1938619"/>
    <lineage>
        <taxon>Bacteria</taxon>
        <taxon>Pseudomonadati</taxon>
        <taxon>Planctomycetota</taxon>
        <taxon>Planctomycetia</taxon>
        <taxon>Planctomycetales</taxon>
        <taxon>Planctomycetaceae</taxon>
        <taxon>Thalassoglobus</taxon>
    </lineage>
</organism>
<dbReference type="AlphaFoldDB" id="A0A5C5X2E5"/>
<dbReference type="Proteomes" id="UP000317243">
    <property type="component" value="Unassembled WGS sequence"/>
</dbReference>
<gene>
    <name evidence="1" type="ORF">KOR42_03550</name>
</gene>
<proteinExistence type="predicted"/>
<sequence length="81" mass="8608">MEWACKPDSVVSDHFSGMMIAHHLGATDPDVNRGGQPRAQRVSSLNFALLGLAPGGVYHAGIVTDPAVRSYRTLSPLPVLP</sequence>
<comment type="caution">
    <text evidence="1">The sequence shown here is derived from an EMBL/GenBank/DDBJ whole genome shotgun (WGS) entry which is preliminary data.</text>
</comment>
<protein>
    <submittedName>
        <fullName evidence="1">Uncharacterized protein</fullName>
    </submittedName>
</protein>
<evidence type="ECO:0000313" key="1">
    <source>
        <dbReference type="EMBL" id="TWT56998.1"/>
    </source>
</evidence>
<reference evidence="1 2" key="1">
    <citation type="submission" date="2019-02" db="EMBL/GenBank/DDBJ databases">
        <title>Deep-cultivation of Planctomycetes and their phenomic and genomic characterization uncovers novel biology.</title>
        <authorList>
            <person name="Wiegand S."/>
            <person name="Jogler M."/>
            <person name="Boedeker C."/>
            <person name="Pinto D."/>
            <person name="Vollmers J."/>
            <person name="Rivas-Marin E."/>
            <person name="Kohn T."/>
            <person name="Peeters S.H."/>
            <person name="Heuer A."/>
            <person name="Rast P."/>
            <person name="Oberbeckmann S."/>
            <person name="Bunk B."/>
            <person name="Jeske O."/>
            <person name="Meyerdierks A."/>
            <person name="Storesund J.E."/>
            <person name="Kallscheuer N."/>
            <person name="Luecker S."/>
            <person name="Lage O.M."/>
            <person name="Pohl T."/>
            <person name="Merkel B.J."/>
            <person name="Hornburger P."/>
            <person name="Mueller R.-W."/>
            <person name="Bruemmer F."/>
            <person name="Labrenz M."/>
            <person name="Spormann A.M."/>
            <person name="Op Den Camp H."/>
            <person name="Overmann J."/>
            <person name="Amann R."/>
            <person name="Jetten M.S.M."/>
            <person name="Mascher T."/>
            <person name="Medema M.H."/>
            <person name="Devos D.P."/>
            <person name="Kaster A.-K."/>
            <person name="Ovreas L."/>
            <person name="Rohde M."/>
            <person name="Galperin M.Y."/>
            <person name="Jogler C."/>
        </authorList>
    </citation>
    <scope>NUCLEOTIDE SEQUENCE [LARGE SCALE GENOMIC DNA]</scope>
    <source>
        <strain evidence="1 2">KOR42</strain>
    </source>
</reference>